<gene>
    <name evidence="2" type="ORF">FNL38_11116</name>
</gene>
<evidence type="ECO:0008006" key="3">
    <source>
        <dbReference type="Google" id="ProtNLM"/>
    </source>
</evidence>
<dbReference type="Pfam" id="PF13576">
    <property type="entry name" value="Pentapeptide_3"/>
    <property type="match status" value="1"/>
</dbReference>
<reference evidence="2" key="1">
    <citation type="submission" date="2019-07" db="EMBL/GenBank/DDBJ databases">
        <title>Genomic Encyclopedia of Type Strains, Phase IV (KMG-IV): sequencing the most valuable type-strain genomes for metagenomic binning, comparative biology and taxonomic classification.</title>
        <authorList>
            <person name="Goeker M."/>
        </authorList>
    </citation>
    <scope>NUCLEOTIDE SEQUENCE</scope>
    <source>
        <strain evidence="2">DSM 44596</strain>
    </source>
</reference>
<comment type="caution">
    <text evidence="2">The sequence shown here is derived from an EMBL/GenBank/DDBJ whole genome shotgun (WGS) entry which is preliminary data.</text>
</comment>
<dbReference type="InterPro" id="IPR001646">
    <property type="entry name" value="5peptide_repeat"/>
</dbReference>
<feature type="region of interest" description="Disordered" evidence="1">
    <location>
        <begin position="503"/>
        <end position="529"/>
    </location>
</feature>
<organism evidence="2">
    <name type="scientific">Nocardia globerula</name>
    <dbReference type="NCBI Taxonomy" id="1818"/>
    <lineage>
        <taxon>Bacteria</taxon>
        <taxon>Bacillati</taxon>
        <taxon>Actinomycetota</taxon>
        <taxon>Actinomycetes</taxon>
        <taxon>Mycobacteriales</taxon>
        <taxon>Nocardiaceae</taxon>
        <taxon>Nocardia</taxon>
    </lineage>
</organism>
<proteinExistence type="predicted"/>
<evidence type="ECO:0000256" key="1">
    <source>
        <dbReference type="SAM" id="MobiDB-lite"/>
    </source>
</evidence>
<feature type="compositionally biased region" description="Acidic residues" evidence="1">
    <location>
        <begin position="520"/>
        <end position="529"/>
    </location>
</feature>
<evidence type="ECO:0000313" key="2">
    <source>
        <dbReference type="EMBL" id="TYQ00802.1"/>
    </source>
</evidence>
<name>A0A652YHZ6_NOCGL</name>
<dbReference type="EMBL" id="VNIQ01000011">
    <property type="protein sequence ID" value="TYQ00802.1"/>
    <property type="molecule type" value="Genomic_DNA"/>
</dbReference>
<sequence length="529" mass="59229">MLSILLAQLPTTEPPAPPDIPAETLPPAEIPSPPTIPVTFEELKSFLDAASSTPGWLTQPWATLFASLAVLLSGYLVYRNGKKTRGQTETHFGTSHDLEVTRGLRDRFTTIAGQLADPASAVRTAGVYAMEALANDWLTRGDKSEAQACINVLCSYVRTPYAPPQDRGQNQTSRIVRTTLTDRIVEDHYEYRLDDREIRQSIIRTIAAHLKSDSEVKWSDLDFDFTGAYLDNADFSNTIFNKRVSFERAELLGLSARFDYVTFMSSVRFDGAQFYSDLTTFDDAKFLGAYNNFCDAKFGSKHNRFDQVEFASADGITNFTDSEFGGDDASFESTQFKSRNTLFVRAKLHSDRTWFTDATFDGSTTSFQGSSFAGEAVDFDRAKFQAKNTTFQKAEFSGGSTSFTDSDFLGEWTRFGYVKFNGHQTSFNKSTFGGTRVNFGGTEFNSEGETTFYNAKFVGDRISFKWSIFNGTVSFDLPEVWANVEFDWSAKVPYEMKEMKPDNVSPDIWPPALMESHSAEDDEESEGHD</sequence>
<dbReference type="AlphaFoldDB" id="A0A652YHZ6"/>
<accession>A0A652YHZ6</accession>
<protein>
    <recommendedName>
        <fullName evidence="3">Pentapeptide repeat protein</fullName>
    </recommendedName>
</protein>